<sequence length="331" mass="37591">MTTLFKQRLAPALGVTADLLVARANDLVKILHFVLLLGGAALILVVRLQTQRFQKWYWYDDSLSLLLRINCSTEYTNYLEKQDSGWDSRYGAKPVKGVWTYLYPVIDCLSNHMRDIDKDEMASAGVLLGLMPTIIASAGSTLVDTALLASRRPLLAFLLAMGSPSVTPLRTFQYEDVPNMLESRKTGFGVQHSSISQSSTKRAIIVIIEVALALAASVNVFHTTYMLGVGTFVSWSAHVTAHPLLWSLLTGWMHLWGSWAFRLDVEKALPPSRRKERLWSRIQYWAQDEFTPCAMQKTRTLLRYQPNSYWFLVVSWWSAVLTLFHYIYGTM</sequence>
<evidence type="ECO:0000313" key="3">
    <source>
        <dbReference type="Proteomes" id="UP000184330"/>
    </source>
</evidence>
<gene>
    <name evidence="2" type="ORF">PAC_12694</name>
</gene>
<accession>A0A1L7XCV6</accession>
<feature type="transmembrane region" description="Helical" evidence="1">
    <location>
        <begin position="244"/>
        <end position="265"/>
    </location>
</feature>
<dbReference type="AlphaFoldDB" id="A0A1L7XCV6"/>
<organism evidence="2 3">
    <name type="scientific">Phialocephala subalpina</name>
    <dbReference type="NCBI Taxonomy" id="576137"/>
    <lineage>
        <taxon>Eukaryota</taxon>
        <taxon>Fungi</taxon>
        <taxon>Dikarya</taxon>
        <taxon>Ascomycota</taxon>
        <taxon>Pezizomycotina</taxon>
        <taxon>Leotiomycetes</taxon>
        <taxon>Helotiales</taxon>
        <taxon>Mollisiaceae</taxon>
        <taxon>Phialocephala</taxon>
        <taxon>Phialocephala fortinii species complex</taxon>
    </lineage>
</organism>
<reference evidence="2 3" key="1">
    <citation type="submission" date="2016-03" db="EMBL/GenBank/DDBJ databases">
        <authorList>
            <person name="Ploux O."/>
        </authorList>
    </citation>
    <scope>NUCLEOTIDE SEQUENCE [LARGE SCALE GENOMIC DNA]</scope>
    <source>
        <strain evidence="2 3">UAMH 11012</strain>
    </source>
</reference>
<feature type="transmembrane region" description="Helical" evidence="1">
    <location>
        <begin position="203"/>
        <end position="224"/>
    </location>
</feature>
<name>A0A1L7XCV6_9HELO</name>
<feature type="transmembrane region" description="Helical" evidence="1">
    <location>
        <begin position="121"/>
        <end position="142"/>
    </location>
</feature>
<dbReference type="EMBL" id="FJOG01000021">
    <property type="protein sequence ID" value="CZR62797.1"/>
    <property type="molecule type" value="Genomic_DNA"/>
</dbReference>
<feature type="transmembrane region" description="Helical" evidence="1">
    <location>
        <begin position="309"/>
        <end position="328"/>
    </location>
</feature>
<feature type="transmembrane region" description="Helical" evidence="1">
    <location>
        <begin position="30"/>
        <end position="48"/>
    </location>
</feature>
<dbReference type="Proteomes" id="UP000184330">
    <property type="component" value="Unassembled WGS sequence"/>
</dbReference>
<keyword evidence="1" id="KW-0472">Membrane</keyword>
<dbReference type="OrthoDB" id="3009728at2759"/>
<protein>
    <submittedName>
        <fullName evidence="2">Uncharacterized protein</fullName>
    </submittedName>
</protein>
<keyword evidence="1" id="KW-0812">Transmembrane</keyword>
<keyword evidence="1" id="KW-1133">Transmembrane helix</keyword>
<evidence type="ECO:0000256" key="1">
    <source>
        <dbReference type="SAM" id="Phobius"/>
    </source>
</evidence>
<keyword evidence="3" id="KW-1185">Reference proteome</keyword>
<evidence type="ECO:0000313" key="2">
    <source>
        <dbReference type="EMBL" id="CZR62797.1"/>
    </source>
</evidence>
<proteinExistence type="predicted"/>